<name>A0A2V4VDF6_PAEBA</name>
<feature type="domain" description="MrpR C-terminal catalytic" evidence="2">
    <location>
        <begin position="122"/>
        <end position="334"/>
    </location>
</feature>
<dbReference type="Proteomes" id="UP000509327">
    <property type="component" value="Chromosome"/>
</dbReference>
<dbReference type="SUPFAM" id="SSF56349">
    <property type="entry name" value="DNA breaking-rejoining enzymes"/>
    <property type="match status" value="1"/>
</dbReference>
<dbReference type="EMBL" id="QJSW01000002">
    <property type="protein sequence ID" value="PYE51568.1"/>
    <property type="molecule type" value="Genomic_DNA"/>
</dbReference>
<feature type="domain" description="MrpR N-terminal core-binding" evidence="1">
    <location>
        <begin position="9"/>
        <end position="87"/>
    </location>
</feature>
<proteinExistence type="predicted"/>
<dbReference type="Pfam" id="PF22823">
    <property type="entry name" value="MrpR_C_cat"/>
    <property type="match status" value="1"/>
</dbReference>
<evidence type="ECO:0008006" key="7">
    <source>
        <dbReference type="Google" id="ProtNLM"/>
    </source>
</evidence>
<organism evidence="3 5">
    <name type="scientific">Paenibacillus barcinonensis</name>
    <dbReference type="NCBI Taxonomy" id="198119"/>
    <lineage>
        <taxon>Bacteria</taxon>
        <taxon>Bacillati</taxon>
        <taxon>Bacillota</taxon>
        <taxon>Bacilli</taxon>
        <taxon>Bacillales</taxon>
        <taxon>Paenibacillaceae</taxon>
        <taxon>Paenibacillus</taxon>
    </lineage>
</organism>
<dbReference type="RefSeq" id="WP_110894694.1">
    <property type="nucleotide sequence ID" value="NZ_CP054614.1"/>
</dbReference>
<protein>
    <recommendedName>
        <fullName evidence="7">Core-binding (CB) domain-containing protein</fullName>
    </recommendedName>
</protein>
<accession>A0A2V4VDF6</accession>
<sequence length="337" mass="39335">MNKIYDDEFFNKEQKDRYLQNLSEATKKAYGRVLKRVSIMEKKLDKDLYDFNLQEISQFLYLLKSTKVSSLQQAGSIINNYIGWAIEQDLRKDNINPLNAVTSFEWYSQFVDDSRQTLFTEEDIENVVEGCLNFQDKAVVQSLFEGIMGRENSELLSMKMEHITETDEIDKYKIKLFNESRNGQEIREITITGYLYNILRIANKEDKYIKNNGNLVPSTKVTHNNLIDNDYIIRSAVNSSIKQGVEEPASIYLVTMRLSKIAEWHNLPLLTIVNVRNSGMLKMAKDLYVERGKLEEEEYSIVCDHYNIKKDKNGLYHYGSMKSEFLNVPTIKKVYNL</sequence>
<reference evidence="3 5" key="1">
    <citation type="submission" date="2018-06" db="EMBL/GenBank/DDBJ databases">
        <title>Genomic Encyclopedia of Type Strains, Phase III (KMG-III): the genomes of soil and plant-associated and newly described type strains.</title>
        <authorList>
            <person name="Whitman W."/>
        </authorList>
    </citation>
    <scope>NUCLEOTIDE SEQUENCE [LARGE SCALE GENOMIC DNA]</scope>
    <source>
        <strain evidence="3 5">CECT 7022</strain>
    </source>
</reference>
<gene>
    <name evidence="3" type="ORF">DFQ00_102363</name>
    <name evidence="4" type="ORF">HUB98_06030</name>
</gene>
<evidence type="ECO:0000259" key="2">
    <source>
        <dbReference type="Pfam" id="PF22823"/>
    </source>
</evidence>
<dbReference type="EMBL" id="CP054614">
    <property type="protein sequence ID" value="QKS55938.1"/>
    <property type="molecule type" value="Genomic_DNA"/>
</dbReference>
<evidence type="ECO:0000313" key="3">
    <source>
        <dbReference type="EMBL" id="PYE51568.1"/>
    </source>
</evidence>
<evidence type="ECO:0000313" key="6">
    <source>
        <dbReference type="Proteomes" id="UP000509327"/>
    </source>
</evidence>
<dbReference type="OrthoDB" id="2086953at2"/>
<dbReference type="Proteomes" id="UP000247790">
    <property type="component" value="Unassembled WGS sequence"/>
</dbReference>
<dbReference type="GO" id="GO:0003677">
    <property type="term" value="F:DNA binding"/>
    <property type="evidence" value="ECO:0007669"/>
    <property type="project" value="InterPro"/>
</dbReference>
<dbReference type="InterPro" id="IPR055008">
    <property type="entry name" value="MrpR_C_cat"/>
</dbReference>
<dbReference type="InterPro" id="IPR055009">
    <property type="entry name" value="MrpR_N_CB"/>
</dbReference>
<keyword evidence="6" id="KW-1185">Reference proteome</keyword>
<reference evidence="4 6" key="2">
    <citation type="submission" date="2020-06" db="EMBL/GenBank/DDBJ databases">
        <title>Complete genome of Paenibacillus barcinonensis KACC11450.</title>
        <authorList>
            <person name="Kim M."/>
            <person name="Park Y.-J."/>
            <person name="Shin J.-H."/>
        </authorList>
    </citation>
    <scope>NUCLEOTIDE SEQUENCE [LARGE SCALE GENOMIC DNA]</scope>
    <source>
        <strain evidence="4 6">KACC11450</strain>
    </source>
</reference>
<evidence type="ECO:0000313" key="5">
    <source>
        <dbReference type="Proteomes" id="UP000247790"/>
    </source>
</evidence>
<evidence type="ECO:0000259" key="1">
    <source>
        <dbReference type="Pfam" id="PF22822"/>
    </source>
</evidence>
<evidence type="ECO:0000313" key="4">
    <source>
        <dbReference type="EMBL" id="QKS55938.1"/>
    </source>
</evidence>
<dbReference type="AlphaFoldDB" id="A0A2V4VDF6"/>
<dbReference type="Pfam" id="PF22822">
    <property type="entry name" value="MrpR_N_CB"/>
    <property type="match status" value="1"/>
</dbReference>
<dbReference type="InterPro" id="IPR011010">
    <property type="entry name" value="DNA_brk_join_enz"/>
</dbReference>